<evidence type="ECO:0000313" key="3">
    <source>
        <dbReference type="EMBL" id="MFC6034131.1"/>
    </source>
</evidence>
<dbReference type="Pfam" id="PF08327">
    <property type="entry name" value="AHSA1"/>
    <property type="match status" value="1"/>
</dbReference>
<dbReference type="SUPFAM" id="SSF55961">
    <property type="entry name" value="Bet v1-like"/>
    <property type="match status" value="1"/>
</dbReference>
<dbReference type="InterPro" id="IPR013538">
    <property type="entry name" value="ASHA1/2-like_C"/>
</dbReference>
<dbReference type="Proteomes" id="UP001596116">
    <property type="component" value="Unassembled WGS sequence"/>
</dbReference>
<evidence type="ECO:0000259" key="2">
    <source>
        <dbReference type="Pfam" id="PF08327"/>
    </source>
</evidence>
<feature type="domain" description="Activator of Hsp90 ATPase homologue 1/2-like C-terminal" evidence="2">
    <location>
        <begin position="19"/>
        <end position="142"/>
    </location>
</feature>
<dbReference type="RefSeq" id="WP_379880557.1">
    <property type="nucleotide sequence ID" value="NZ_JBHPON010000001.1"/>
</dbReference>
<evidence type="ECO:0000313" key="4">
    <source>
        <dbReference type="Proteomes" id="UP001596116"/>
    </source>
</evidence>
<organism evidence="3 4">
    <name type="scientific">Hyphococcus aureus</name>
    <dbReference type="NCBI Taxonomy" id="2666033"/>
    <lineage>
        <taxon>Bacteria</taxon>
        <taxon>Pseudomonadati</taxon>
        <taxon>Pseudomonadota</taxon>
        <taxon>Alphaproteobacteria</taxon>
        <taxon>Parvularculales</taxon>
        <taxon>Parvularculaceae</taxon>
        <taxon>Hyphococcus</taxon>
    </lineage>
</organism>
<proteinExistence type="inferred from homology"/>
<sequence>MNGNKRYIDKQFYRVVIEAPIETVWSELVNTKSPRPFFWNARWDTKAGMAKGARYRMASNDDKVVAVIGDIIEMDPPNKLVTSFQLTSLPDPASTVTYLLKEVDGGTEFSLVTEHIVAGSRSEKSMDKGAKFIVENFKAYVETGKVTFGARMMNALYGLMAPMTPKPMRAENWPLD</sequence>
<protein>
    <submittedName>
        <fullName evidence="3">SRPBCC domain-containing protein</fullName>
    </submittedName>
</protein>
<keyword evidence="4" id="KW-1185">Reference proteome</keyword>
<name>A0ABW1KU05_9PROT</name>
<accession>A0ABW1KU05</accession>
<comment type="caution">
    <text evidence="3">The sequence shown here is derived from an EMBL/GenBank/DDBJ whole genome shotgun (WGS) entry which is preliminary data.</text>
</comment>
<dbReference type="EMBL" id="JBHPON010000001">
    <property type="protein sequence ID" value="MFC6034131.1"/>
    <property type="molecule type" value="Genomic_DNA"/>
</dbReference>
<dbReference type="InterPro" id="IPR023393">
    <property type="entry name" value="START-like_dom_sf"/>
</dbReference>
<reference evidence="3 4" key="1">
    <citation type="submission" date="2024-09" db="EMBL/GenBank/DDBJ databases">
        <authorList>
            <person name="Zhang Z.-H."/>
        </authorList>
    </citation>
    <scope>NUCLEOTIDE SEQUENCE [LARGE SCALE GENOMIC DNA]</scope>
    <source>
        <strain evidence="3 4">HHTR114</strain>
    </source>
</reference>
<dbReference type="Gene3D" id="3.30.530.20">
    <property type="match status" value="1"/>
</dbReference>
<evidence type="ECO:0000256" key="1">
    <source>
        <dbReference type="ARBA" id="ARBA00006817"/>
    </source>
</evidence>
<gene>
    <name evidence="3" type="ORF">ACFMB1_01170</name>
</gene>
<comment type="similarity">
    <text evidence="1">Belongs to the AHA1 family.</text>
</comment>